<name>A0AAD4C512_BOLED</name>
<keyword evidence="4" id="KW-1185">Reference proteome</keyword>
<evidence type="ECO:0000256" key="1">
    <source>
        <dbReference type="SAM" id="Coils"/>
    </source>
</evidence>
<evidence type="ECO:0000313" key="4">
    <source>
        <dbReference type="Proteomes" id="UP001194468"/>
    </source>
</evidence>
<keyword evidence="1" id="KW-0175">Coiled coil</keyword>
<dbReference type="EMBL" id="WHUW01000004">
    <property type="protein sequence ID" value="KAF8447827.1"/>
    <property type="molecule type" value="Genomic_DNA"/>
</dbReference>
<comment type="caution">
    <text evidence="3">The sequence shown here is derived from an EMBL/GenBank/DDBJ whole genome shotgun (WGS) entry which is preliminary data.</text>
</comment>
<dbReference type="AlphaFoldDB" id="A0AAD4C512"/>
<evidence type="ECO:0000313" key="3">
    <source>
        <dbReference type="EMBL" id="KAF8447827.1"/>
    </source>
</evidence>
<sequence length="795" mass="89749">MDVSLAVREYVQNQVDQLLKEMETLEWSDWAHTRLDDSADRTARQNLKDKISSLYPGILTGPHGSQLRTDSAWLPEYVVSAKIAHNTLKQTPHASDLDVCNIVWRHEVTGIIALSLFNNHLDSDASAPTFVTPGASTSRASLWAAGQNGIGFMTATQFFHELVEKMRQELCSDVGASLGISVRVGHDVGEVSREKATCSSCSRSIIVKLDELFPFTPSDLMEKKALTEKDAAMEVASMSRRRMMYHMSRPKATMKRDSENNVGQGLFREEPLIKADEVSIVIVGLPNDITPEAIFCGTFGLFEPLRLWKIPNALFEFFKTPGNVPLFYYRGQLMPSVHIGLAQVGINYHGTLEICPKTFEVKKDHVLYQRYQHLLQEAIQYAFCHLPELAVELACDMMTRLKGGEPRSFDIFVPIRGHDAAYRSAFCAAWERMCPDGPQTKQMYPYQESALEELRLIEEFNMIGQPIPDKVMDQVIVPSGAYIPIKEHAEDVLLRRRGVGSGFVGFVQFRRAIIYVFPWATNSDIVMVDYTNSYPRILWDDKTKQFVLGIPHCTLHPEDECSCWVPPYLLEARDTYCKHPTNRDKGEVTTFTYDVFFRAYALAMGADRFQVDNRAKGLLAKKRKTPPSSRPGDQQEPTKRPRSDVQPGGISSRSARDKDNGTEVASSSDPSSPAHSASPLQLKNLMTAESTFDLPTATKPKDMLSHPLAEFFKPIMSAYDRSLSTVSSQAARFEIQRQRFIADKIREEEEISALRAQVAEERAKARCFRAQLQVAEAERDRTRDLLIAKWGRNRQ</sequence>
<feature type="region of interest" description="Disordered" evidence="2">
    <location>
        <begin position="618"/>
        <end position="678"/>
    </location>
</feature>
<accession>A0AAD4C512</accession>
<evidence type="ECO:0000256" key="2">
    <source>
        <dbReference type="SAM" id="MobiDB-lite"/>
    </source>
</evidence>
<gene>
    <name evidence="3" type="ORF">L210DRAFT_3527286</name>
</gene>
<reference evidence="3" key="2">
    <citation type="journal article" date="2020" name="Nat. Commun.">
        <title>Large-scale genome sequencing of mycorrhizal fungi provides insights into the early evolution of symbiotic traits.</title>
        <authorList>
            <person name="Miyauchi S."/>
            <person name="Kiss E."/>
            <person name="Kuo A."/>
            <person name="Drula E."/>
            <person name="Kohler A."/>
            <person name="Sanchez-Garcia M."/>
            <person name="Morin E."/>
            <person name="Andreopoulos B."/>
            <person name="Barry K.W."/>
            <person name="Bonito G."/>
            <person name="Buee M."/>
            <person name="Carver A."/>
            <person name="Chen C."/>
            <person name="Cichocki N."/>
            <person name="Clum A."/>
            <person name="Culley D."/>
            <person name="Crous P.W."/>
            <person name="Fauchery L."/>
            <person name="Girlanda M."/>
            <person name="Hayes R.D."/>
            <person name="Keri Z."/>
            <person name="LaButti K."/>
            <person name="Lipzen A."/>
            <person name="Lombard V."/>
            <person name="Magnuson J."/>
            <person name="Maillard F."/>
            <person name="Murat C."/>
            <person name="Nolan M."/>
            <person name="Ohm R.A."/>
            <person name="Pangilinan J."/>
            <person name="Pereira M.F."/>
            <person name="Perotto S."/>
            <person name="Peter M."/>
            <person name="Pfister S."/>
            <person name="Riley R."/>
            <person name="Sitrit Y."/>
            <person name="Stielow J.B."/>
            <person name="Szollosi G."/>
            <person name="Zifcakova L."/>
            <person name="Stursova M."/>
            <person name="Spatafora J.W."/>
            <person name="Tedersoo L."/>
            <person name="Vaario L.M."/>
            <person name="Yamada A."/>
            <person name="Yan M."/>
            <person name="Wang P."/>
            <person name="Xu J."/>
            <person name="Bruns T."/>
            <person name="Baldrian P."/>
            <person name="Vilgalys R."/>
            <person name="Dunand C."/>
            <person name="Henrissat B."/>
            <person name="Grigoriev I.V."/>
            <person name="Hibbett D."/>
            <person name="Nagy L.G."/>
            <person name="Martin F.M."/>
        </authorList>
    </citation>
    <scope>NUCLEOTIDE SEQUENCE</scope>
    <source>
        <strain evidence="3">BED1</strain>
    </source>
</reference>
<dbReference type="Proteomes" id="UP001194468">
    <property type="component" value="Unassembled WGS sequence"/>
</dbReference>
<feature type="coiled-coil region" evidence="1">
    <location>
        <begin position="744"/>
        <end position="780"/>
    </location>
</feature>
<organism evidence="3 4">
    <name type="scientific">Boletus edulis BED1</name>
    <dbReference type="NCBI Taxonomy" id="1328754"/>
    <lineage>
        <taxon>Eukaryota</taxon>
        <taxon>Fungi</taxon>
        <taxon>Dikarya</taxon>
        <taxon>Basidiomycota</taxon>
        <taxon>Agaricomycotina</taxon>
        <taxon>Agaricomycetes</taxon>
        <taxon>Agaricomycetidae</taxon>
        <taxon>Boletales</taxon>
        <taxon>Boletineae</taxon>
        <taxon>Boletaceae</taxon>
        <taxon>Boletoideae</taxon>
        <taxon>Boletus</taxon>
    </lineage>
</organism>
<proteinExistence type="predicted"/>
<protein>
    <submittedName>
        <fullName evidence="3">Uncharacterized protein</fullName>
    </submittedName>
</protein>
<feature type="compositionally biased region" description="Low complexity" evidence="2">
    <location>
        <begin position="665"/>
        <end position="678"/>
    </location>
</feature>
<reference evidence="3" key="1">
    <citation type="submission" date="2019-10" db="EMBL/GenBank/DDBJ databases">
        <authorList>
            <consortium name="DOE Joint Genome Institute"/>
            <person name="Kuo A."/>
            <person name="Miyauchi S."/>
            <person name="Kiss E."/>
            <person name="Drula E."/>
            <person name="Kohler A."/>
            <person name="Sanchez-Garcia M."/>
            <person name="Andreopoulos B."/>
            <person name="Barry K.W."/>
            <person name="Bonito G."/>
            <person name="Buee M."/>
            <person name="Carver A."/>
            <person name="Chen C."/>
            <person name="Cichocki N."/>
            <person name="Clum A."/>
            <person name="Culley D."/>
            <person name="Crous P.W."/>
            <person name="Fauchery L."/>
            <person name="Girlanda M."/>
            <person name="Hayes R."/>
            <person name="Keri Z."/>
            <person name="LaButti K."/>
            <person name="Lipzen A."/>
            <person name="Lombard V."/>
            <person name="Magnuson J."/>
            <person name="Maillard F."/>
            <person name="Morin E."/>
            <person name="Murat C."/>
            <person name="Nolan M."/>
            <person name="Ohm R."/>
            <person name="Pangilinan J."/>
            <person name="Pereira M."/>
            <person name="Perotto S."/>
            <person name="Peter M."/>
            <person name="Riley R."/>
            <person name="Sitrit Y."/>
            <person name="Stielow B."/>
            <person name="Szollosi G."/>
            <person name="Zifcakova L."/>
            <person name="Stursova M."/>
            <person name="Spatafora J.W."/>
            <person name="Tedersoo L."/>
            <person name="Vaario L.-M."/>
            <person name="Yamada A."/>
            <person name="Yan M."/>
            <person name="Wang P."/>
            <person name="Xu J."/>
            <person name="Bruns T."/>
            <person name="Baldrian P."/>
            <person name="Vilgalys R."/>
            <person name="Henrissat B."/>
            <person name="Grigoriev I.V."/>
            <person name="Hibbett D."/>
            <person name="Nagy L.G."/>
            <person name="Martin F.M."/>
        </authorList>
    </citation>
    <scope>NUCLEOTIDE SEQUENCE</scope>
    <source>
        <strain evidence="3">BED1</strain>
    </source>
</reference>